<dbReference type="NCBIfam" id="TIGR02673">
    <property type="entry name" value="FtsE"/>
    <property type="match status" value="1"/>
</dbReference>
<gene>
    <name evidence="11 13" type="primary">ftsE</name>
    <name evidence="13" type="ORF">G3T16_09110</name>
</gene>
<reference evidence="13 14" key="1">
    <citation type="submission" date="2020-02" db="EMBL/GenBank/DDBJ databases">
        <title>Genome sequencing for Kineobactrum sp. M2.</title>
        <authorList>
            <person name="Park S.-J."/>
        </authorList>
    </citation>
    <scope>NUCLEOTIDE SEQUENCE [LARGE SCALE GENOMIC DNA]</scope>
    <source>
        <strain evidence="13 14">M2</strain>
    </source>
</reference>
<dbReference type="RefSeq" id="WP_163494826.1">
    <property type="nucleotide sequence ID" value="NZ_CP048711.1"/>
</dbReference>
<dbReference type="GO" id="GO:0016887">
    <property type="term" value="F:ATP hydrolysis activity"/>
    <property type="evidence" value="ECO:0007669"/>
    <property type="project" value="InterPro"/>
</dbReference>
<evidence type="ECO:0000313" key="14">
    <source>
        <dbReference type="Proteomes" id="UP000477680"/>
    </source>
</evidence>
<comment type="similarity">
    <text evidence="3 11">Belongs to the ABC transporter superfamily.</text>
</comment>
<sequence length="220" mass="24282">MITFDRVGKRYAEGHDALSEISVEIRQDELVFLTGHSGAGKSTLLRLIMLMERPTRGQVIIDGQNLAAVKARGIPRHRRNIGVVFQNHQLLLDRTVFDNVALPLVIAGYDQRDIGRRVRAALDKVGLLPRERALPVTLSGGEQQRVGIARAVVARPKILLADEPTGNLDPALSAEIMQLFEAFNQVGVTVLIASHDLALISRLRHRILTLREGRLVGGYP</sequence>
<feature type="domain" description="ABC transporter" evidence="12">
    <location>
        <begin position="2"/>
        <end position="220"/>
    </location>
</feature>
<dbReference type="KEGG" id="kim:G3T16_09110"/>
<protein>
    <recommendedName>
        <fullName evidence="4 11">Cell division ATP-binding protein FtsE</fullName>
    </recommendedName>
</protein>
<keyword evidence="6 11" id="KW-0132">Cell division</keyword>
<accession>A0A6C0U0B7</accession>
<comment type="subcellular location">
    <subcellularLocation>
        <location evidence="11">Cell inner membrane</location>
        <topology evidence="11">Peripheral membrane protein</topology>
        <orientation evidence="11">Cytoplasmic side</orientation>
    </subcellularLocation>
    <subcellularLocation>
        <location evidence="2">Cell membrane</location>
        <topology evidence="2">Peripheral membrane protein</topology>
    </subcellularLocation>
</comment>
<organism evidence="13 14">
    <name type="scientific">Kineobactrum salinum</name>
    <dbReference type="NCBI Taxonomy" id="2708301"/>
    <lineage>
        <taxon>Bacteria</taxon>
        <taxon>Pseudomonadati</taxon>
        <taxon>Pseudomonadota</taxon>
        <taxon>Gammaproteobacteria</taxon>
        <taxon>Cellvibrionales</taxon>
        <taxon>Halieaceae</taxon>
        <taxon>Kineobactrum</taxon>
    </lineage>
</organism>
<dbReference type="GO" id="GO:0005886">
    <property type="term" value="C:plasma membrane"/>
    <property type="evidence" value="ECO:0007669"/>
    <property type="project" value="UniProtKB-SubCell"/>
</dbReference>
<dbReference type="PROSITE" id="PS00211">
    <property type="entry name" value="ABC_TRANSPORTER_1"/>
    <property type="match status" value="1"/>
</dbReference>
<dbReference type="InterPro" id="IPR005286">
    <property type="entry name" value="Cell_div_FtsE"/>
</dbReference>
<dbReference type="PANTHER" id="PTHR24220">
    <property type="entry name" value="IMPORT ATP-BINDING PROTEIN"/>
    <property type="match status" value="1"/>
</dbReference>
<evidence type="ECO:0000256" key="2">
    <source>
        <dbReference type="ARBA" id="ARBA00004202"/>
    </source>
</evidence>
<comment type="function">
    <text evidence="1">Part of the ABC transporter FtsEX involved in cellular division. Important for assembly or stability of the septal ring.</text>
</comment>
<dbReference type="Pfam" id="PF00005">
    <property type="entry name" value="ABC_tran"/>
    <property type="match status" value="1"/>
</dbReference>
<evidence type="ECO:0000256" key="4">
    <source>
        <dbReference type="ARBA" id="ARBA00020019"/>
    </source>
</evidence>
<evidence type="ECO:0000256" key="6">
    <source>
        <dbReference type="ARBA" id="ARBA00022618"/>
    </source>
</evidence>
<dbReference type="GO" id="GO:0005524">
    <property type="term" value="F:ATP binding"/>
    <property type="evidence" value="ECO:0007669"/>
    <property type="project" value="UniProtKB-UniRule"/>
</dbReference>
<dbReference type="InterPro" id="IPR027417">
    <property type="entry name" value="P-loop_NTPase"/>
</dbReference>
<dbReference type="FunFam" id="3.40.50.300:FF:000056">
    <property type="entry name" value="Cell division ATP-binding protein FtsE"/>
    <property type="match status" value="1"/>
</dbReference>
<keyword evidence="10 11" id="KW-0131">Cell cycle</keyword>
<dbReference type="InterPro" id="IPR003439">
    <property type="entry name" value="ABC_transporter-like_ATP-bd"/>
</dbReference>
<dbReference type="InterPro" id="IPR015854">
    <property type="entry name" value="ABC_transpr_LolD-like"/>
</dbReference>
<evidence type="ECO:0000256" key="9">
    <source>
        <dbReference type="ARBA" id="ARBA00023136"/>
    </source>
</evidence>
<dbReference type="InterPro" id="IPR003593">
    <property type="entry name" value="AAA+_ATPase"/>
</dbReference>
<evidence type="ECO:0000256" key="8">
    <source>
        <dbReference type="ARBA" id="ARBA00022840"/>
    </source>
</evidence>
<comment type="subunit">
    <text evidence="11">Homodimer. Forms a membrane-associated complex with FtsX.</text>
</comment>
<dbReference type="PROSITE" id="PS50893">
    <property type="entry name" value="ABC_TRANSPORTER_2"/>
    <property type="match status" value="1"/>
</dbReference>
<evidence type="ECO:0000313" key="13">
    <source>
        <dbReference type="EMBL" id="QIB65540.1"/>
    </source>
</evidence>
<dbReference type="AlphaFoldDB" id="A0A6C0U0B7"/>
<dbReference type="SUPFAM" id="SSF52540">
    <property type="entry name" value="P-loop containing nucleoside triphosphate hydrolases"/>
    <property type="match status" value="1"/>
</dbReference>
<dbReference type="InterPro" id="IPR017871">
    <property type="entry name" value="ABC_transporter-like_CS"/>
</dbReference>
<proteinExistence type="inferred from homology"/>
<keyword evidence="5 11" id="KW-1003">Cell membrane</keyword>
<dbReference type="GO" id="GO:0051301">
    <property type="term" value="P:cell division"/>
    <property type="evidence" value="ECO:0007669"/>
    <property type="project" value="UniProtKB-UniRule"/>
</dbReference>
<evidence type="ECO:0000256" key="3">
    <source>
        <dbReference type="ARBA" id="ARBA00005417"/>
    </source>
</evidence>
<keyword evidence="14" id="KW-1185">Reference proteome</keyword>
<dbReference type="EMBL" id="CP048711">
    <property type="protein sequence ID" value="QIB65540.1"/>
    <property type="molecule type" value="Genomic_DNA"/>
</dbReference>
<dbReference type="PANTHER" id="PTHR24220:SF470">
    <property type="entry name" value="CELL DIVISION ATP-BINDING PROTEIN FTSE"/>
    <property type="match status" value="1"/>
</dbReference>
<evidence type="ECO:0000256" key="5">
    <source>
        <dbReference type="ARBA" id="ARBA00022475"/>
    </source>
</evidence>
<evidence type="ECO:0000256" key="1">
    <source>
        <dbReference type="ARBA" id="ARBA00002579"/>
    </source>
</evidence>
<keyword evidence="7 11" id="KW-0547">Nucleotide-binding</keyword>
<keyword evidence="8 11" id="KW-0067">ATP-binding</keyword>
<evidence type="ECO:0000256" key="11">
    <source>
        <dbReference type="RuleBase" id="RU365094"/>
    </source>
</evidence>
<evidence type="ECO:0000259" key="12">
    <source>
        <dbReference type="PROSITE" id="PS50893"/>
    </source>
</evidence>
<dbReference type="GO" id="GO:0022857">
    <property type="term" value="F:transmembrane transporter activity"/>
    <property type="evidence" value="ECO:0007669"/>
    <property type="project" value="TreeGrafter"/>
</dbReference>
<keyword evidence="9 11" id="KW-0472">Membrane</keyword>
<evidence type="ECO:0000256" key="10">
    <source>
        <dbReference type="ARBA" id="ARBA00023306"/>
    </source>
</evidence>
<evidence type="ECO:0000256" key="7">
    <source>
        <dbReference type="ARBA" id="ARBA00022741"/>
    </source>
</evidence>
<name>A0A6C0U0B7_9GAMM</name>
<dbReference type="Proteomes" id="UP000477680">
    <property type="component" value="Chromosome"/>
</dbReference>
<dbReference type="Gene3D" id="3.40.50.300">
    <property type="entry name" value="P-loop containing nucleotide triphosphate hydrolases"/>
    <property type="match status" value="1"/>
</dbReference>
<dbReference type="SMART" id="SM00382">
    <property type="entry name" value="AAA"/>
    <property type="match status" value="1"/>
</dbReference>